<dbReference type="Pfam" id="PF00990">
    <property type="entry name" value="GGDEF"/>
    <property type="match status" value="1"/>
</dbReference>
<gene>
    <name evidence="6" type="ORF">FIV46_11950</name>
</gene>
<dbReference type="GO" id="GO:0043709">
    <property type="term" value="P:cell adhesion involved in single-species biofilm formation"/>
    <property type="evidence" value="ECO:0007669"/>
    <property type="project" value="TreeGrafter"/>
</dbReference>
<comment type="caution">
    <text evidence="6">The sequence shown here is derived from an EMBL/GenBank/DDBJ whole genome shotgun (WGS) entry which is preliminary data.</text>
</comment>
<dbReference type="PROSITE" id="PS50887">
    <property type="entry name" value="GGDEF"/>
    <property type="match status" value="1"/>
</dbReference>
<dbReference type="RefSeq" id="WP_139941158.1">
    <property type="nucleotide sequence ID" value="NZ_JBHSYP010000006.1"/>
</dbReference>
<dbReference type="InterPro" id="IPR039379">
    <property type="entry name" value="Protoglobin_sensor_dom"/>
</dbReference>
<dbReference type="AlphaFoldDB" id="A0A501PH21"/>
<dbReference type="PANTHER" id="PTHR45138:SF9">
    <property type="entry name" value="DIGUANYLATE CYCLASE DGCM-RELATED"/>
    <property type="match status" value="1"/>
</dbReference>
<sequence length="326" mass="37095">MSIFKTRDKLSGYGIDDETLETLAEIYPFLTSVLDDVLDKFYVDLMENERTSLILEDENVRVRARMAQKKHWINYVLSGNYGHNYFNAAERIGQAHWNHGVNLTDFSSAYHRVLGYLTQHLVSEYIDNPTLLLHGMMAIQKVTFMDLECASNAYRDHEKENQRRLFQMDPLTETGNRAAFLEEMDKHLKNFGEKTVPVSIAIVDLDHFKVINDTYGHVVGDRVLKMVASGLKDNIRDTDKIYRYGGDEFVAVMPGAGEEEAAKVMQRTLEAIRARSVPAREEEVKMTVSIGVAEQDSGTDTLEKFLEKADKALYRAKEAGRNKVAA</sequence>
<dbReference type="SMART" id="SM00267">
    <property type="entry name" value="GGDEF"/>
    <property type="match status" value="1"/>
</dbReference>
<dbReference type="InterPro" id="IPR044398">
    <property type="entry name" value="Globin-sensor_dom"/>
</dbReference>
<evidence type="ECO:0000256" key="3">
    <source>
        <dbReference type="ARBA" id="ARBA00029839"/>
    </source>
</evidence>
<evidence type="ECO:0000313" key="7">
    <source>
        <dbReference type="Proteomes" id="UP000319148"/>
    </source>
</evidence>
<dbReference type="PANTHER" id="PTHR45138">
    <property type="entry name" value="REGULATORY COMPONENTS OF SENSORY TRANSDUCTION SYSTEM"/>
    <property type="match status" value="1"/>
</dbReference>
<dbReference type="GO" id="GO:0052621">
    <property type="term" value="F:diguanylate cyclase activity"/>
    <property type="evidence" value="ECO:0007669"/>
    <property type="project" value="UniProtKB-EC"/>
</dbReference>
<dbReference type="GO" id="GO:1902201">
    <property type="term" value="P:negative regulation of bacterial-type flagellum-dependent cell motility"/>
    <property type="evidence" value="ECO:0007669"/>
    <property type="project" value="TreeGrafter"/>
</dbReference>
<dbReference type="GO" id="GO:0005886">
    <property type="term" value="C:plasma membrane"/>
    <property type="evidence" value="ECO:0007669"/>
    <property type="project" value="TreeGrafter"/>
</dbReference>
<dbReference type="EC" id="2.7.7.65" evidence="1"/>
<name>A0A501PH21_9PROT</name>
<dbReference type="CDD" id="cd01949">
    <property type="entry name" value="GGDEF"/>
    <property type="match status" value="1"/>
</dbReference>
<dbReference type="InterPro" id="IPR043128">
    <property type="entry name" value="Rev_trsase/Diguanyl_cyclase"/>
</dbReference>
<dbReference type="GO" id="GO:0020037">
    <property type="term" value="F:heme binding"/>
    <property type="evidence" value="ECO:0007669"/>
    <property type="project" value="InterPro"/>
</dbReference>
<evidence type="ECO:0000259" key="5">
    <source>
        <dbReference type="PROSITE" id="PS50887"/>
    </source>
</evidence>
<protein>
    <recommendedName>
        <fullName evidence="2">Diguanylate cyclase DosC</fullName>
        <ecNumber evidence="1">2.7.7.65</ecNumber>
    </recommendedName>
    <alternativeName>
        <fullName evidence="3">Direct oxygen-sensing cyclase</fullName>
    </alternativeName>
</protein>
<dbReference type="InterPro" id="IPR000160">
    <property type="entry name" value="GGDEF_dom"/>
</dbReference>
<dbReference type="InterPro" id="IPR029787">
    <property type="entry name" value="Nucleotide_cyclase"/>
</dbReference>
<accession>A0A501PH21</accession>
<dbReference type="CDD" id="cd01068">
    <property type="entry name" value="globin_sensor"/>
    <property type="match status" value="1"/>
</dbReference>
<dbReference type="Gene3D" id="1.10.490.10">
    <property type="entry name" value="Globins"/>
    <property type="match status" value="1"/>
</dbReference>
<dbReference type="GO" id="GO:0019825">
    <property type="term" value="F:oxygen binding"/>
    <property type="evidence" value="ECO:0007669"/>
    <property type="project" value="InterPro"/>
</dbReference>
<dbReference type="NCBIfam" id="TIGR00254">
    <property type="entry name" value="GGDEF"/>
    <property type="match status" value="1"/>
</dbReference>
<dbReference type="Pfam" id="PF11563">
    <property type="entry name" value="Protoglobin"/>
    <property type="match status" value="1"/>
</dbReference>
<dbReference type="InterPro" id="IPR050469">
    <property type="entry name" value="Diguanylate_Cyclase"/>
</dbReference>
<dbReference type="InterPro" id="IPR012292">
    <property type="entry name" value="Globin/Proto"/>
</dbReference>
<evidence type="ECO:0000256" key="1">
    <source>
        <dbReference type="ARBA" id="ARBA00012528"/>
    </source>
</evidence>
<proteinExistence type="predicted"/>
<dbReference type="FunFam" id="3.30.70.270:FF:000001">
    <property type="entry name" value="Diguanylate cyclase domain protein"/>
    <property type="match status" value="1"/>
</dbReference>
<comment type="catalytic activity">
    <reaction evidence="4">
        <text>2 GTP = 3',3'-c-di-GMP + 2 diphosphate</text>
        <dbReference type="Rhea" id="RHEA:24898"/>
        <dbReference type="ChEBI" id="CHEBI:33019"/>
        <dbReference type="ChEBI" id="CHEBI:37565"/>
        <dbReference type="ChEBI" id="CHEBI:58805"/>
        <dbReference type="EC" id="2.7.7.65"/>
    </reaction>
</comment>
<dbReference type="OrthoDB" id="9812260at2"/>
<evidence type="ECO:0000256" key="4">
    <source>
        <dbReference type="ARBA" id="ARBA00034247"/>
    </source>
</evidence>
<reference evidence="7" key="1">
    <citation type="submission" date="2019-06" db="EMBL/GenBank/DDBJ databases">
        <title>The complete genome of Emcibacter congregatus ZYLT.</title>
        <authorList>
            <person name="Zhao Z."/>
        </authorList>
    </citation>
    <scope>NUCLEOTIDE SEQUENCE [LARGE SCALE GENOMIC DNA]</scope>
    <source>
        <strain evidence="7">MCCC 1A06723</strain>
    </source>
</reference>
<dbReference type="Proteomes" id="UP000319148">
    <property type="component" value="Unassembled WGS sequence"/>
</dbReference>
<dbReference type="Gene3D" id="3.30.70.270">
    <property type="match status" value="1"/>
</dbReference>
<organism evidence="6 7">
    <name type="scientific">Emcibacter nanhaiensis</name>
    <dbReference type="NCBI Taxonomy" id="1505037"/>
    <lineage>
        <taxon>Bacteria</taxon>
        <taxon>Pseudomonadati</taxon>
        <taxon>Pseudomonadota</taxon>
        <taxon>Alphaproteobacteria</taxon>
        <taxon>Emcibacterales</taxon>
        <taxon>Emcibacteraceae</taxon>
        <taxon>Emcibacter</taxon>
    </lineage>
</organism>
<dbReference type="SUPFAM" id="SSF46458">
    <property type="entry name" value="Globin-like"/>
    <property type="match status" value="1"/>
</dbReference>
<dbReference type="EMBL" id="VFIY01000014">
    <property type="protein sequence ID" value="TPD59495.1"/>
    <property type="molecule type" value="Genomic_DNA"/>
</dbReference>
<keyword evidence="7" id="KW-1185">Reference proteome</keyword>
<dbReference type="InterPro" id="IPR009050">
    <property type="entry name" value="Globin-like_sf"/>
</dbReference>
<dbReference type="SUPFAM" id="SSF55073">
    <property type="entry name" value="Nucleotide cyclase"/>
    <property type="match status" value="1"/>
</dbReference>
<evidence type="ECO:0000256" key="2">
    <source>
        <dbReference type="ARBA" id="ARBA00015125"/>
    </source>
</evidence>
<feature type="domain" description="GGDEF" evidence="5">
    <location>
        <begin position="196"/>
        <end position="326"/>
    </location>
</feature>
<evidence type="ECO:0000313" key="6">
    <source>
        <dbReference type="EMBL" id="TPD59495.1"/>
    </source>
</evidence>